<reference evidence="2 3" key="1">
    <citation type="submission" date="2021-03" db="EMBL/GenBank/DDBJ databases">
        <title>Leishmania (Mundinia) martiniquensis Genome sequencing and assembly.</title>
        <authorList>
            <person name="Almutairi H."/>
            <person name="Gatherer D."/>
        </authorList>
    </citation>
    <scope>NUCLEOTIDE SEQUENCE [LARGE SCALE GENOMIC DNA]</scope>
    <source>
        <strain evidence="2">LSCM1</strain>
    </source>
</reference>
<dbReference type="EMBL" id="JAFEUZ010000036">
    <property type="protein sequence ID" value="KAG5464242.1"/>
    <property type="molecule type" value="Genomic_DNA"/>
</dbReference>
<feature type="region of interest" description="Disordered" evidence="1">
    <location>
        <begin position="602"/>
        <end position="654"/>
    </location>
</feature>
<proteinExistence type="predicted"/>
<feature type="compositionally biased region" description="Polar residues" evidence="1">
    <location>
        <begin position="90"/>
        <end position="104"/>
    </location>
</feature>
<evidence type="ECO:0000256" key="1">
    <source>
        <dbReference type="SAM" id="MobiDB-lite"/>
    </source>
</evidence>
<feature type="region of interest" description="Disordered" evidence="1">
    <location>
        <begin position="19"/>
        <end position="44"/>
    </location>
</feature>
<feature type="region of interest" description="Disordered" evidence="1">
    <location>
        <begin position="80"/>
        <end position="106"/>
    </location>
</feature>
<dbReference type="GeneID" id="92510586"/>
<name>A0A836K9U4_9TRYP</name>
<evidence type="ECO:0000313" key="3">
    <source>
        <dbReference type="Proteomes" id="UP000673552"/>
    </source>
</evidence>
<feature type="region of interest" description="Disordered" evidence="1">
    <location>
        <begin position="907"/>
        <end position="928"/>
    </location>
</feature>
<gene>
    <name evidence="2" type="ORF">LSCM1_00423</name>
</gene>
<feature type="region of interest" description="Disordered" evidence="1">
    <location>
        <begin position="513"/>
        <end position="532"/>
    </location>
</feature>
<dbReference type="RefSeq" id="XP_067174179.1">
    <property type="nucleotide sequence ID" value="XM_067318074.1"/>
</dbReference>
<protein>
    <submittedName>
        <fullName evidence="2">Uncharacterized protein</fullName>
    </submittedName>
</protein>
<evidence type="ECO:0000313" key="2">
    <source>
        <dbReference type="EMBL" id="KAG5464242.1"/>
    </source>
</evidence>
<dbReference type="AlphaFoldDB" id="A0A836K9U4"/>
<keyword evidence="3" id="KW-1185">Reference proteome</keyword>
<dbReference type="KEGG" id="lmat:92510586"/>
<dbReference type="Proteomes" id="UP000673552">
    <property type="component" value="Chromosome 36"/>
</dbReference>
<dbReference type="OrthoDB" id="265877at2759"/>
<sequence length="1077" mass="112418">MSRVGACATLELSTALNAAAPAPKRHASDSDALPTPYLSSSRSAETTITGAEWARSKPSGSVAAAAAAFAAVALTPHHHPLSSKRAAKHSSLTLGSEAEQSPDNDSLFLPANEGMPLPFTPLSLMSRRATLPFAADATNHSGGGVRTSEGAFRFAFPTLVGTTEAVSAQDSTSCATDARAAFVPEMEPGDAHQQPVLDRPDSPRHATVFKDAAEDVPAAERGMLSLSGSLISASGAVRHAGGARQAEDVTCTTCSSINAAFTPLTTVGMPHAERYFSSLCGKWRPEALFSADSEAASSSSLCMCAVGNDVDSSPPSCRCSCLTSLPNRNSASHLLSTTLPPTAAPLGASAAASAQLMHQRFFLPSPGAACSAKTIPTTAAAISTTTHAEDVKHLCGSFPDAGRGADALLRTNQEGVQADDECALDISGGAAAAISIPAGTPCTSHNALPGKRDGGIGNERVAPSPGILGAGVGGSTERGVSLSLTPPDALVEPKMLRLTGAIVEVCTSSSATGTASKSAQHSSPAMQPQGWCKGRRRATATLLATRALHQHGSGSTTTTAYKLGTLLEFGEDPQGHQRAFLPCFTRGAACCVGKDGLPPVSGRPHAAATDAPSTLSPFSSSWPPLDRARRCGTAATPARAESPSEEEAKVHRPGTPDEEAIITLLSAQSPRSVRGEVEGTIEGCRELFDTVLTAPATLRSPIVQISSGSSGDAAADSVTPPCALLLPFLQSQMSRWLRWVNHKYRGVALHSFGEAGEERLLQRLPTDSLPKGGCAFPMRPNDDSSRCRPFFPFEDSPKADVPGNAAFYDVHRLEGDMPCLSLALSLSGSLVDSSNEGERSRGIGHREALSSLTSPWSAAGNNSWVSVGLQTEQREMVCATGELMQLRSSLTAPPPLSSMSRDALLPASSGERRCASPASPSPPLSTESLTASQIFSGSAPQWLSSDLVGVLNSSASFTCPSGDYRVPSLHSSLSCRSCLGGSTASTVADDRHREALYRLFHQPPSSLIGNLSECHDAYQAMVGTFSKEHHGLSWGELGPLLRPEDFIDYRALFPPQHLITFGDFVEFVEVLSVRYRR</sequence>
<feature type="compositionally biased region" description="Polar residues" evidence="1">
    <location>
        <begin position="611"/>
        <end position="622"/>
    </location>
</feature>
<organism evidence="2 3">
    <name type="scientific">Leishmania martiniquensis</name>
    <dbReference type="NCBI Taxonomy" id="1580590"/>
    <lineage>
        <taxon>Eukaryota</taxon>
        <taxon>Discoba</taxon>
        <taxon>Euglenozoa</taxon>
        <taxon>Kinetoplastea</taxon>
        <taxon>Metakinetoplastina</taxon>
        <taxon>Trypanosomatida</taxon>
        <taxon>Trypanosomatidae</taxon>
        <taxon>Leishmaniinae</taxon>
        <taxon>Leishmania</taxon>
    </lineage>
</organism>
<accession>A0A836K9U4</accession>
<comment type="caution">
    <text evidence="2">The sequence shown here is derived from an EMBL/GenBank/DDBJ whole genome shotgun (WGS) entry which is preliminary data.</text>
</comment>